<accession>A0ABV0QBM6</accession>
<proteinExistence type="predicted"/>
<name>A0ABV0QBM6_9TELE</name>
<keyword evidence="1" id="KW-0808">Transferase</keyword>
<evidence type="ECO:0000313" key="3">
    <source>
        <dbReference type="Proteomes" id="UP001434883"/>
    </source>
</evidence>
<dbReference type="Proteomes" id="UP001434883">
    <property type="component" value="Unassembled WGS sequence"/>
</dbReference>
<dbReference type="PANTHER" id="PTHR21485">
    <property type="entry name" value="HAD SUPERFAMILY MEMBERS CMAS AND KDSC"/>
    <property type="match status" value="1"/>
</dbReference>
<dbReference type="EMBL" id="JAHRIN010003943">
    <property type="protein sequence ID" value="MEQ2192868.1"/>
    <property type="molecule type" value="Genomic_DNA"/>
</dbReference>
<dbReference type="InterPro" id="IPR050793">
    <property type="entry name" value="CMP-NeuNAc_synthase"/>
</dbReference>
<evidence type="ECO:0000256" key="1">
    <source>
        <dbReference type="ARBA" id="ARBA00022695"/>
    </source>
</evidence>
<dbReference type="PANTHER" id="PTHR21485:SF3">
    <property type="entry name" value="N-ACYLNEURAMINATE CYTIDYLYLTRANSFERASE"/>
    <property type="match status" value="1"/>
</dbReference>
<dbReference type="Gene3D" id="3.40.50.1000">
    <property type="entry name" value="HAD superfamily/HAD-like"/>
    <property type="match status" value="1"/>
</dbReference>
<comment type="caution">
    <text evidence="2">The sequence shown here is derived from an EMBL/GenBank/DDBJ whole genome shotgun (WGS) entry which is preliminary data.</text>
</comment>
<reference evidence="2 3" key="1">
    <citation type="submission" date="2021-06" db="EMBL/GenBank/DDBJ databases">
        <authorList>
            <person name="Palmer J.M."/>
        </authorList>
    </citation>
    <scope>NUCLEOTIDE SEQUENCE [LARGE SCALE GENOMIC DNA]</scope>
    <source>
        <strain evidence="2 3">XC_2019</strain>
        <tissue evidence="2">Muscle</tissue>
    </source>
</reference>
<sequence length="105" mass="11847">MMFCKVSGCLTDGKVFLSVSGEDWVSIHTRDTAGLRMLQKDDVKVVLLISKEDLLMKSLIPKLETMTGCEVMMVGEEPLKDVQSVVEKEELDWKDVAYMGKNLDF</sequence>
<keyword evidence="1" id="KW-0548">Nucleotidyltransferase</keyword>
<gene>
    <name evidence="2" type="ORF">XENOCAPTIV_018753</name>
</gene>
<evidence type="ECO:0000313" key="2">
    <source>
        <dbReference type="EMBL" id="MEQ2192868.1"/>
    </source>
</evidence>
<dbReference type="InterPro" id="IPR023214">
    <property type="entry name" value="HAD_sf"/>
</dbReference>
<keyword evidence="3" id="KW-1185">Reference proteome</keyword>
<organism evidence="2 3">
    <name type="scientific">Xenoophorus captivus</name>
    <dbReference type="NCBI Taxonomy" id="1517983"/>
    <lineage>
        <taxon>Eukaryota</taxon>
        <taxon>Metazoa</taxon>
        <taxon>Chordata</taxon>
        <taxon>Craniata</taxon>
        <taxon>Vertebrata</taxon>
        <taxon>Euteleostomi</taxon>
        <taxon>Actinopterygii</taxon>
        <taxon>Neopterygii</taxon>
        <taxon>Teleostei</taxon>
        <taxon>Neoteleostei</taxon>
        <taxon>Acanthomorphata</taxon>
        <taxon>Ovalentaria</taxon>
        <taxon>Atherinomorphae</taxon>
        <taxon>Cyprinodontiformes</taxon>
        <taxon>Goodeidae</taxon>
        <taxon>Xenoophorus</taxon>
    </lineage>
</organism>
<protein>
    <submittedName>
        <fullName evidence="2">Uncharacterized protein</fullName>
    </submittedName>
</protein>